<evidence type="ECO:0000256" key="7">
    <source>
        <dbReference type="ARBA" id="ARBA00022723"/>
    </source>
</evidence>
<comment type="subcellular location">
    <subcellularLocation>
        <location evidence="1 13">Cytoplasm</location>
    </subcellularLocation>
</comment>
<gene>
    <name evidence="14" type="ORF">TCIL3000_10_5500</name>
</gene>
<feature type="binding site" evidence="11">
    <location>
        <position position="178"/>
    </location>
    <ligand>
        <name>alpha-D-mannose 1-phosphate</name>
        <dbReference type="ChEBI" id="CHEBI:58409"/>
    </ligand>
</feature>
<dbReference type="GO" id="GO:0046872">
    <property type="term" value="F:metal ion binding"/>
    <property type="evidence" value="ECO:0007669"/>
    <property type="project" value="UniProtKB-KW"/>
</dbReference>
<feature type="binding site" evidence="12">
    <location>
        <position position="224"/>
    </location>
    <ligand>
        <name>Mg(2+)</name>
        <dbReference type="ChEBI" id="CHEBI:18420"/>
        <label>1</label>
    </ligand>
</feature>
<dbReference type="GO" id="GO:0005829">
    <property type="term" value="C:cytosol"/>
    <property type="evidence" value="ECO:0007669"/>
    <property type="project" value="TreeGrafter"/>
</dbReference>
<accession>G0UWL8</accession>
<dbReference type="PANTHER" id="PTHR10466">
    <property type="entry name" value="PHOSPHOMANNOMUTASE"/>
    <property type="match status" value="1"/>
</dbReference>
<comment type="subunit">
    <text evidence="4 13">Homodimer.</text>
</comment>
<evidence type="ECO:0000256" key="10">
    <source>
        <dbReference type="PIRSR" id="PIRSR605002-1"/>
    </source>
</evidence>
<dbReference type="SUPFAM" id="SSF56784">
    <property type="entry name" value="HAD-like"/>
    <property type="match status" value="1"/>
</dbReference>
<dbReference type="InterPro" id="IPR023214">
    <property type="entry name" value="HAD_sf"/>
</dbReference>
<dbReference type="Gene3D" id="3.40.50.1000">
    <property type="entry name" value="HAD superfamily/HAD-like"/>
    <property type="match status" value="1"/>
</dbReference>
<keyword evidence="7 12" id="KW-0479">Metal-binding</keyword>
<dbReference type="GO" id="GO:0009298">
    <property type="term" value="P:GDP-mannose biosynthetic process"/>
    <property type="evidence" value="ECO:0007669"/>
    <property type="project" value="UniProtKB-UniPathway"/>
</dbReference>
<dbReference type="InterPro" id="IPR005002">
    <property type="entry name" value="PMM"/>
</dbReference>
<dbReference type="PANTHER" id="PTHR10466:SF0">
    <property type="entry name" value="PHOSPHOMANNOMUTASE"/>
    <property type="match status" value="1"/>
</dbReference>
<evidence type="ECO:0000256" key="4">
    <source>
        <dbReference type="ARBA" id="ARBA00011738"/>
    </source>
</evidence>
<evidence type="ECO:0000256" key="1">
    <source>
        <dbReference type="ARBA" id="ARBA00004496"/>
    </source>
</evidence>
<feature type="active site" description="Nucleophile" evidence="10">
    <location>
        <position position="10"/>
    </location>
</feature>
<dbReference type="SFLD" id="SFLDG01140">
    <property type="entry name" value="C2.B:_Phosphomannomutase_and_P"/>
    <property type="match status" value="1"/>
</dbReference>
<evidence type="ECO:0000256" key="13">
    <source>
        <dbReference type="RuleBase" id="RU361118"/>
    </source>
</evidence>
<comment type="cofactor">
    <cofactor evidence="12">
        <name>Mg(2+)</name>
        <dbReference type="ChEBI" id="CHEBI:18420"/>
    </cofactor>
</comment>
<dbReference type="AlphaFoldDB" id="G0UWL8"/>
<evidence type="ECO:0000256" key="9">
    <source>
        <dbReference type="ARBA" id="ARBA00023235"/>
    </source>
</evidence>
<evidence type="ECO:0000256" key="6">
    <source>
        <dbReference type="ARBA" id="ARBA00022490"/>
    </source>
</evidence>
<dbReference type="UniPathway" id="UPA00126">
    <property type="reaction ID" value="UER00424"/>
</dbReference>
<feature type="binding site" evidence="12">
    <location>
        <position position="219"/>
    </location>
    <ligand>
        <name>Mg(2+)</name>
        <dbReference type="ChEBI" id="CHEBI:18420"/>
        <label>1</label>
    </ligand>
</feature>
<evidence type="ECO:0000256" key="12">
    <source>
        <dbReference type="PIRSR" id="PIRSR605002-3"/>
    </source>
</evidence>
<sequence>MMGKTLLLFDVDGTLTPPRLQQTDEMKELIKKARSVGFSVGTVGGSDFAKQIEQLGSDVLEQFDYVFAENGLEAYKDGVQIHRQNLLNKLGNERIVKFVKKALRLIADVDIPVQRGTFIEYRNGMINVSPVGRNCSQQERDEFEEFDRKHQVRAKLIQELENSFPDFGLKYSIGGQISFDVFPTGWDKRYCLQFVENDFEQIHFFGDKTWEGGNDYEIYTDERTIGHSVLSYKDTIAEVEKLVNSMHFVGQ</sequence>
<dbReference type="InterPro" id="IPR036412">
    <property type="entry name" value="HAD-like_sf"/>
</dbReference>
<feature type="binding site" evidence="12">
    <location>
        <position position="207"/>
    </location>
    <ligand>
        <name>Mg(2+)</name>
        <dbReference type="ChEBI" id="CHEBI:18420"/>
        <label>1</label>
    </ligand>
</feature>
<dbReference type="SFLD" id="SFLDF00445">
    <property type="entry name" value="alpha-phosphomannomutase"/>
    <property type="match status" value="1"/>
</dbReference>
<evidence type="ECO:0000256" key="8">
    <source>
        <dbReference type="ARBA" id="ARBA00022842"/>
    </source>
</evidence>
<evidence type="ECO:0000256" key="3">
    <source>
        <dbReference type="ARBA" id="ARBA00009736"/>
    </source>
</evidence>
<feature type="binding site" evidence="11">
    <location>
        <position position="140"/>
    </location>
    <ligand>
        <name>alpha-D-mannose 1-phosphate</name>
        <dbReference type="ChEBI" id="CHEBI:58409"/>
    </ligand>
</feature>
<comment type="catalytic activity">
    <reaction evidence="13">
        <text>alpha-D-mannose 1-phosphate = D-mannose 6-phosphate</text>
        <dbReference type="Rhea" id="RHEA:11140"/>
        <dbReference type="ChEBI" id="CHEBI:58409"/>
        <dbReference type="ChEBI" id="CHEBI:58735"/>
        <dbReference type="EC" id="5.4.2.8"/>
    </reaction>
</comment>
<feature type="binding site" evidence="12">
    <location>
        <position position="221"/>
    </location>
    <ligand>
        <name>Mg(2+)</name>
        <dbReference type="ChEBI" id="CHEBI:18420"/>
        <label>1</label>
    </ligand>
</feature>
<keyword evidence="6 13" id="KW-0963">Cytoplasm</keyword>
<dbReference type="InterPro" id="IPR043169">
    <property type="entry name" value="PMM_cap"/>
</dbReference>
<dbReference type="FunFam" id="3.30.1240.20:FF:000001">
    <property type="entry name" value="Phosphomannomutase"/>
    <property type="match status" value="1"/>
</dbReference>
<feature type="binding site" evidence="12">
    <location>
        <position position="10"/>
    </location>
    <ligand>
        <name>Mg(2+)</name>
        <dbReference type="ChEBI" id="CHEBI:18420"/>
        <label>1</label>
    </ligand>
</feature>
<comment type="similarity">
    <text evidence="3 13">Belongs to the eukaryotic PMM family.</text>
</comment>
<dbReference type="GO" id="GO:0006013">
    <property type="term" value="P:mannose metabolic process"/>
    <property type="evidence" value="ECO:0007669"/>
    <property type="project" value="TreeGrafter"/>
</dbReference>
<dbReference type="SFLD" id="SFLDG01143">
    <property type="entry name" value="C2.B.3:_Phosphomannomutase_Lik"/>
    <property type="match status" value="1"/>
</dbReference>
<feature type="binding site" evidence="11">
    <location>
        <position position="122"/>
    </location>
    <ligand>
        <name>alpha-D-mannose 1-phosphate</name>
        <dbReference type="ChEBI" id="CHEBI:58409"/>
    </ligand>
</feature>
<feature type="binding site" evidence="12">
    <location>
        <position position="12"/>
    </location>
    <ligand>
        <name>Mg(2+)</name>
        <dbReference type="ChEBI" id="CHEBI:18420"/>
        <label>1</label>
    </ligand>
</feature>
<keyword evidence="8 12" id="KW-0460">Magnesium</keyword>
<feature type="binding site" evidence="11">
    <location>
        <position position="133"/>
    </location>
    <ligand>
        <name>alpha-D-mannose 1-phosphate</name>
        <dbReference type="ChEBI" id="CHEBI:58409"/>
    </ligand>
</feature>
<organism evidence="14">
    <name type="scientific">Trypanosoma congolense (strain IL3000)</name>
    <dbReference type="NCBI Taxonomy" id="1068625"/>
    <lineage>
        <taxon>Eukaryota</taxon>
        <taxon>Discoba</taxon>
        <taxon>Euglenozoa</taxon>
        <taxon>Kinetoplastea</taxon>
        <taxon>Metakinetoplastina</taxon>
        <taxon>Trypanosomatida</taxon>
        <taxon>Trypanosomatidae</taxon>
        <taxon>Trypanosoma</taxon>
        <taxon>Nannomonas</taxon>
    </lineage>
</organism>
<comment type="pathway">
    <text evidence="2 13">Nucleotide-sugar biosynthesis; GDP-alpha-D-mannose biosynthesis; alpha-D-mannose 1-phosphate from D-fructose 6-phosphate: step 2/2.</text>
</comment>
<proteinExistence type="inferred from homology"/>
<evidence type="ECO:0000256" key="11">
    <source>
        <dbReference type="PIRSR" id="PIRSR605002-2"/>
    </source>
</evidence>
<dbReference type="NCBIfam" id="TIGR01484">
    <property type="entry name" value="HAD-SF-IIB"/>
    <property type="match status" value="1"/>
</dbReference>
<dbReference type="SFLD" id="SFLDS00003">
    <property type="entry name" value="Haloacid_Dehalogenase"/>
    <property type="match status" value="1"/>
</dbReference>
<reference evidence="14" key="1">
    <citation type="journal article" date="2012" name="Proc. Natl. Acad. Sci. U.S.A.">
        <title>Antigenic diversity is generated by distinct evolutionary mechanisms in African trypanosome species.</title>
        <authorList>
            <person name="Jackson A.P."/>
            <person name="Berry A."/>
            <person name="Aslett M."/>
            <person name="Allison H.C."/>
            <person name="Burton P."/>
            <person name="Vavrova-Anderson J."/>
            <person name="Brown R."/>
            <person name="Browne H."/>
            <person name="Corton N."/>
            <person name="Hauser H."/>
            <person name="Gamble J."/>
            <person name="Gilderthorp R."/>
            <person name="Marcello L."/>
            <person name="McQuillan J."/>
            <person name="Otto T.D."/>
            <person name="Quail M.A."/>
            <person name="Sanders M.J."/>
            <person name="van Tonder A."/>
            <person name="Ginger M.L."/>
            <person name="Field M.C."/>
            <person name="Barry J.D."/>
            <person name="Hertz-Fowler C."/>
            <person name="Berriman M."/>
        </authorList>
    </citation>
    <scope>NUCLEOTIDE SEQUENCE</scope>
    <source>
        <strain evidence="14">IL3000</strain>
    </source>
</reference>
<dbReference type="CDD" id="cd02585">
    <property type="entry name" value="HAD_PMM"/>
    <property type="match status" value="1"/>
</dbReference>
<comment type="function">
    <text evidence="13">Involved in the synthesis of the GDP-mannose and dolichol-phosphate-mannose required for a number of critical mannosyl transfer reactions.</text>
</comment>
<dbReference type="GO" id="GO:0006487">
    <property type="term" value="P:protein N-linked glycosylation"/>
    <property type="evidence" value="ECO:0007669"/>
    <property type="project" value="TreeGrafter"/>
</dbReference>
<dbReference type="GO" id="GO:0004615">
    <property type="term" value="F:phosphomannomutase activity"/>
    <property type="evidence" value="ECO:0007669"/>
    <property type="project" value="UniProtKB-EC"/>
</dbReference>
<protein>
    <recommendedName>
        <fullName evidence="5 13">Phosphomannomutase</fullName>
        <ecNumber evidence="5 13">5.4.2.8</ecNumber>
    </recommendedName>
</protein>
<dbReference type="EC" id="5.4.2.8" evidence="5 13"/>
<feature type="active site" description="Proton donor/acceptor" evidence="10">
    <location>
        <position position="12"/>
    </location>
</feature>
<feature type="binding site" evidence="11">
    <location>
        <position position="19"/>
    </location>
    <ligand>
        <name>alpha-D-mannose 1-phosphate</name>
        <dbReference type="ChEBI" id="CHEBI:58409"/>
    </ligand>
</feature>
<evidence type="ECO:0000256" key="2">
    <source>
        <dbReference type="ARBA" id="ARBA00004699"/>
    </source>
</evidence>
<keyword evidence="9 13" id="KW-0413">Isomerase</keyword>
<dbReference type="InterPro" id="IPR006379">
    <property type="entry name" value="HAD-SF_hydro_IIB"/>
</dbReference>
<evidence type="ECO:0000256" key="5">
    <source>
        <dbReference type="ARBA" id="ARBA00012730"/>
    </source>
</evidence>
<evidence type="ECO:0000313" key="14">
    <source>
        <dbReference type="EMBL" id="CCC93784.1"/>
    </source>
</evidence>
<dbReference type="EMBL" id="HE575323">
    <property type="protein sequence ID" value="CCC93784.1"/>
    <property type="molecule type" value="Genomic_DNA"/>
</dbReference>
<dbReference type="Gene3D" id="3.30.1240.20">
    <property type="match status" value="1"/>
</dbReference>
<name>G0UWL8_TRYCI</name>
<feature type="binding site" evidence="11">
    <location>
        <position position="180"/>
    </location>
    <ligand>
        <name>alpha-D-mannose 1-phosphate</name>
        <dbReference type="ChEBI" id="CHEBI:58409"/>
    </ligand>
</feature>
<dbReference type="VEuPathDB" id="TriTrypDB:TcIL3000_10_5500"/>
<dbReference type="Pfam" id="PF03332">
    <property type="entry name" value="PMM"/>
    <property type="match status" value="1"/>
</dbReference>